<dbReference type="Gene3D" id="2.60.260.20">
    <property type="entry name" value="Urease metallochaperone UreE, N-terminal domain"/>
    <property type="match status" value="2"/>
</dbReference>
<feature type="binding site" evidence="11">
    <location>
        <position position="153"/>
    </location>
    <ligand>
        <name>Zn(2+)</name>
        <dbReference type="ChEBI" id="CHEBI:29105"/>
        <label>1</label>
    </ligand>
</feature>
<dbReference type="FunFam" id="2.10.230.10:FF:000002">
    <property type="entry name" value="Molecular chaperone DnaJ"/>
    <property type="match status" value="1"/>
</dbReference>
<dbReference type="InterPro" id="IPR036869">
    <property type="entry name" value="J_dom_sf"/>
</dbReference>
<dbReference type="PROSITE" id="PS50076">
    <property type="entry name" value="DNAJ_2"/>
    <property type="match status" value="1"/>
</dbReference>
<dbReference type="InterPro" id="IPR018253">
    <property type="entry name" value="DnaJ_domain_CS"/>
</dbReference>
<dbReference type="SUPFAM" id="SSF57938">
    <property type="entry name" value="DnaJ/Hsp40 cysteine-rich domain"/>
    <property type="match status" value="1"/>
</dbReference>
<feature type="repeat" description="CXXCXGXG motif" evidence="11">
    <location>
        <begin position="150"/>
        <end position="157"/>
    </location>
</feature>
<keyword evidence="5 11" id="KW-0479">Metal-binding</keyword>
<sequence length="380" mass="42096">MAVNKRDYYEVLGVEKGASTDDIKRAYRKLALQYHPDRNKEAGAEEKFKEISEAYAVLSDDQKRSRYDQFGHAGMEGYSQSDIFNNFDIFRDMGFGDYDNLFEMFFGRGGGGSRGQPNRGSDLRHDLEIEFKEAAFGCEKEVVVPRMEPCDVCNGSGAKPGTKITTCPQCNGSGQVRQVTQSLFGQMVRVGTCGRCAGKGKTFDTPCPECRGKGRTRKVRKVLVKVPAGVDNGLQLRITGEGEPAPMPGGMPGDLYVQIRVRSHPFFQRYGEDVACLMPISFAQAAIGDEVEVETLTGKARIKIPAGTQTDTVFRLKGEGIQSLRSNRRGDMHVKVVIKTPSKLSDSQRKMYAEILAAEKEEARKGKHKTIFEKIGDAFK</sequence>
<feature type="binding site" evidence="11">
    <location>
        <position position="210"/>
    </location>
    <ligand>
        <name>Zn(2+)</name>
        <dbReference type="ChEBI" id="CHEBI:29105"/>
        <label>1</label>
    </ligand>
</feature>
<dbReference type="PROSITE" id="PS51188">
    <property type="entry name" value="ZF_CR"/>
    <property type="match status" value="1"/>
</dbReference>
<dbReference type="GO" id="GO:0005737">
    <property type="term" value="C:cytoplasm"/>
    <property type="evidence" value="ECO:0007669"/>
    <property type="project" value="UniProtKB-SubCell"/>
</dbReference>
<keyword evidence="6 11" id="KW-0677">Repeat</keyword>
<feature type="domain" description="CR-type" evidence="14">
    <location>
        <begin position="137"/>
        <end position="219"/>
    </location>
</feature>
<evidence type="ECO:0000256" key="3">
    <source>
        <dbReference type="ARBA" id="ARBA00022490"/>
    </source>
</evidence>
<organism evidence="15 16">
    <name type="scientific">Methanocella arvoryzae (strain DSM 22066 / NBRC 105507 / MRE50)</name>
    <dbReference type="NCBI Taxonomy" id="351160"/>
    <lineage>
        <taxon>Archaea</taxon>
        <taxon>Methanobacteriati</taxon>
        <taxon>Methanobacteriota</taxon>
        <taxon>Stenosarchaea group</taxon>
        <taxon>Methanomicrobia</taxon>
        <taxon>Methanocellales</taxon>
        <taxon>Methanocellaceae</taxon>
        <taxon>Methanocella</taxon>
    </lineage>
</organism>
<evidence type="ECO:0000256" key="5">
    <source>
        <dbReference type="ARBA" id="ARBA00022723"/>
    </source>
</evidence>
<dbReference type="NCBIfam" id="TIGR02349">
    <property type="entry name" value="DnaJ_bact"/>
    <property type="match status" value="1"/>
</dbReference>
<dbReference type="RefSeq" id="WP_012037074.1">
    <property type="nucleotide sequence ID" value="NC_009464.1"/>
</dbReference>
<dbReference type="Gene3D" id="2.10.230.10">
    <property type="entry name" value="Heat shock protein DnaJ, cysteine-rich domain"/>
    <property type="match status" value="1"/>
</dbReference>
<dbReference type="Gene3D" id="1.10.287.110">
    <property type="entry name" value="DnaJ domain"/>
    <property type="match status" value="1"/>
</dbReference>
<gene>
    <name evidence="11 15" type="primary">dnaJ</name>
    <name evidence="15" type="ORF">LRC468</name>
</gene>
<evidence type="ECO:0000256" key="1">
    <source>
        <dbReference type="ARBA" id="ARBA00004496"/>
    </source>
</evidence>
<keyword evidence="10 11" id="KW-0143">Chaperone</keyword>
<protein>
    <recommendedName>
        <fullName evidence="11">Chaperone protein DnaJ</fullName>
    </recommendedName>
</protein>
<evidence type="ECO:0000313" key="16">
    <source>
        <dbReference type="Proteomes" id="UP000000663"/>
    </source>
</evidence>
<feature type="binding site" evidence="11">
    <location>
        <position position="196"/>
    </location>
    <ligand>
        <name>Zn(2+)</name>
        <dbReference type="ChEBI" id="CHEBI:29105"/>
        <label>2</label>
    </ligand>
</feature>
<dbReference type="GO" id="GO:0051082">
    <property type="term" value="F:unfolded protein binding"/>
    <property type="evidence" value="ECO:0007669"/>
    <property type="project" value="UniProtKB-UniRule"/>
</dbReference>
<feature type="domain" description="J" evidence="13">
    <location>
        <begin position="7"/>
        <end position="71"/>
    </location>
</feature>
<dbReference type="InterPro" id="IPR001623">
    <property type="entry name" value="DnaJ_domain"/>
</dbReference>
<dbReference type="KEGG" id="rci:LRC468"/>
<feature type="zinc finger region" description="CR-type" evidence="12">
    <location>
        <begin position="137"/>
        <end position="219"/>
    </location>
</feature>
<dbReference type="STRING" id="351160.LRC468"/>
<dbReference type="GO" id="GO:0005524">
    <property type="term" value="F:ATP binding"/>
    <property type="evidence" value="ECO:0007669"/>
    <property type="project" value="InterPro"/>
</dbReference>
<comment type="function">
    <text evidence="11">Participates actively in the response to hyperosmotic and heat shock by preventing the aggregation of stress-denatured proteins and by disaggregating proteins, also in an autonomous, DnaK-independent fashion. Unfolded proteins bind initially to DnaJ; upon interaction with the DnaJ-bound protein, DnaK hydrolyzes its bound ATP, resulting in the formation of a stable complex. GrpE releases ADP from DnaK; ATP binding to DnaK triggers the release of the substrate protein, thus completing the reaction cycle. Several rounds of ATP-dependent interactions between DnaJ, DnaK and GrpE are required for fully efficient folding. Also involved, together with DnaK and GrpE, in the DNA replication of plasmids through activation of initiation proteins.</text>
</comment>
<evidence type="ECO:0000256" key="8">
    <source>
        <dbReference type="ARBA" id="ARBA00022833"/>
    </source>
</evidence>
<feature type="repeat" description="CXXCXGXG motif" evidence="11">
    <location>
        <begin position="193"/>
        <end position="200"/>
    </location>
</feature>
<evidence type="ECO:0000313" key="15">
    <source>
        <dbReference type="EMBL" id="CAJ35418.1"/>
    </source>
</evidence>
<dbReference type="InterPro" id="IPR001305">
    <property type="entry name" value="HSP_DnaJ_Cys-rich_dom"/>
</dbReference>
<dbReference type="InterPro" id="IPR012724">
    <property type="entry name" value="DnaJ"/>
</dbReference>
<name>Q0W875_METAR</name>
<dbReference type="CDD" id="cd10747">
    <property type="entry name" value="DnaJ_C"/>
    <property type="match status" value="1"/>
</dbReference>
<comment type="subunit">
    <text evidence="2 11">Homodimer.</text>
</comment>
<proteinExistence type="inferred from homology"/>
<dbReference type="GO" id="GO:0008270">
    <property type="term" value="F:zinc ion binding"/>
    <property type="evidence" value="ECO:0007669"/>
    <property type="project" value="UniProtKB-UniRule"/>
</dbReference>
<comment type="similarity">
    <text evidence="11">Belongs to the DnaJ family.</text>
</comment>
<feature type="binding site" evidence="11">
    <location>
        <position position="150"/>
    </location>
    <ligand>
        <name>Zn(2+)</name>
        <dbReference type="ChEBI" id="CHEBI:29105"/>
        <label>1</label>
    </ligand>
</feature>
<feature type="repeat" description="CXXCXGXG motif" evidence="11">
    <location>
        <begin position="207"/>
        <end position="214"/>
    </location>
</feature>
<feature type="repeat" description="CXXCXGXG motif" evidence="11">
    <location>
        <begin position="167"/>
        <end position="174"/>
    </location>
</feature>
<dbReference type="GO" id="GO:0031072">
    <property type="term" value="F:heat shock protein binding"/>
    <property type="evidence" value="ECO:0007669"/>
    <property type="project" value="InterPro"/>
</dbReference>
<dbReference type="GeneID" id="5145745"/>
<dbReference type="GO" id="GO:0009408">
    <property type="term" value="P:response to heat"/>
    <property type="evidence" value="ECO:0007669"/>
    <property type="project" value="InterPro"/>
</dbReference>
<dbReference type="EMBL" id="AM114193">
    <property type="protein sequence ID" value="CAJ35418.1"/>
    <property type="molecule type" value="Genomic_DNA"/>
</dbReference>
<dbReference type="PROSITE" id="PS00636">
    <property type="entry name" value="DNAJ_1"/>
    <property type="match status" value="1"/>
</dbReference>
<comment type="domain">
    <text evidence="11">The J domain is necessary and sufficient to stimulate DnaK ATPase activity. Zinc center 1 plays an important role in the autonomous, DnaK-independent chaperone activity of DnaJ. Zinc center 2 is essential for interaction with DnaK and for DnaJ activity.</text>
</comment>
<dbReference type="PRINTS" id="PR00625">
    <property type="entry name" value="JDOMAIN"/>
</dbReference>
<keyword evidence="9 11" id="KW-0346">Stress response</keyword>
<dbReference type="InterPro" id="IPR002939">
    <property type="entry name" value="DnaJ_C"/>
</dbReference>
<evidence type="ECO:0000256" key="4">
    <source>
        <dbReference type="ARBA" id="ARBA00022705"/>
    </source>
</evidence>
<dbReference type="InterPro" id="IPR008971">
    <property type="entry name" value="HSP40/DnaJ_pept-bd"/>
</dbReference>
<dbReference type="PANTHER" id="PTHR43096">
    <property type="entry name" value="DNAJ HOMOLOG 1, MITOCHONDRIAL-RELATED"/>
    <property type="match status" value="1"/>
</dbReference>
<evidence type="ECO:0000259" key="14">
    <source>
        <dbReference type="PROSITE" id="PS51188"/>
    </source>
</evidence>
<dbReference type="Pfam" id="PF00226">
    <property type="entry name" value="DnaJ"/>
    <property type="match status" value="1"/>
</dbReference>
<reference evidence="15 16" key="1">
    <citation type="journal article" date="2006" name="Science">
        <title>Genome of rice cluster I archaea -- the key methane producers in the rice rhizosphere.</title>
        <authorList>
            <person name="Erkel C."/>
            <person name="Kube M."/>
            <person name="Reinhardt R."/>
            <person name="Liesack W."/>
        </authorList>
    </citation>
    <scope>NUCLEOTIDE SEQUENCE [LARGE SCALE GENOMIC DNA]</scope>
    <source>
        <strain evidence="16">DSM 22066 / NBRC 105507 / MRE50</strain>
    </source>
</reference>
<dbReference type="GO" id="GO:0006260">
    <property type="term" value="P:DNA replication"/>
    <property type="evidence" value="ECO:0007669"/>
    <property type="project" value="UniProtKB-KW"/>
</dbReference>
<dbReference type="PATRIC" id="fig|351160.9.peg.2824"/>
<evidence type="ECO:0000256" key="6">
    <source>
        <dbReference type="ARBA" id="ARBA00022737"/>
    </source>
</evidence>
<dbReference type="eggNOG" id="arCOG02846">
    <property type="taxonomic scope" value="Archaea"/>
</dbReference>
<dbReference type="CDD" id="cd10719">
    <property type="entry name" value="DnaJ_zf"/>
    <property type="match status" value="1"/>
</dbReference>
<dbReference type="InterPro" id="IPR036410">
    <property type="entry name" value="HSP_DnaJ_Cys-rich_dom_sf"/>
</dbReference>
<dbReference type="NCBIfam" id="NF008035">
    <property type="entry name" value="PRK10767.1"/>
    <property type="match status" value="1"/>
</dbReference>
<evidence type="ECO:0000259" key="13">
    <source>
        <dbReference type="PROSITE" id="PS50076"/>
    </source>
</evidence>
<comment type="subcellular location">
    <subcellularLocation>
        <location evidence="1 11">Cytoplasm</location>
    </subcellularLocation>
</comment>
<evidence type="ECO:0000256" key="9">
    <source>
        <dbReference type="ARBA" id="ARBA00023016"/>
    </source>
</evidence>
<keyword evidence="4 11" id="KW-0235">DNA replication</keyword>
<accession>Q0W875</accession>
<keyword evidence="8 11" id="KW-0862">Zinc</keyword>
<keyword evidence="3 11" id="KW-0963">Cytoplasm</keyword>
<dbReference type="Proteomes" id="UP000000663">
    <property type="component" value="Chromosome"/>
</dbReference>
<dbReference type="Pfam" id="PF01556">
    <property type="entry name" value="DnaJ_C"/>
    <property type="match status" value="1"/>
</dbReference>
<evidence type="ECO:0000256" key="7">
    <source>
        <dbReference type="ARBA" id="ARBA00022771"/>
    </source>
</evidence>
<dbReference type="CDD" id="cd06257">
    <property type="entry name" value="DnaJ"/>
    <property type="match status" value="1"/>
</dbReference>
<keyword evidence="16" id="KW-1185">Reference proteome</keyword>
<dbReference type="FunFam" id="2.60.260.20:FF:000004">
    <property type="entry name" value="Molecular chaperone DnaJ"/>
    <property type="match status" value="1"/>
</dbReference>
<dbReference type="FunFam" id="1.10.287.110:FF:000031">
    <property type="entry name" value="Molecular chaperone DnaJ"/>
    <property type="match status" value="1"/>
</dbReference>
<evidence type="ECO:0000256" key="11">
    <source>
        <dbReference type="HAMAP-Rule" id="MF_01152"/>
    </source>
</evidence>
<comment type="cofactor">
    <cofactor evidence="11">
        <name>Zn(2+)</name>
        <dbReference type="ChEBI" id="CHEBI:29105"/>
    </cofactor>
    <text evidence="11">Binds 2 Zn(2+) ions per monomer.</text>
</comment>
<dbReference type="OrthoDB" id="8967at2157"/>
<dbReference type="SUPFAM" id="SSF46565">
    <property type="entry name" value="Chaperone J-domain"/>
    <property type="match status" value="1"/>
</dbReference>
<dbReference type="PANTHER" id="PTHR43096:SF52">
    <property type="entry name" value="DNAJ HOMOLOG 1, MITOCHONDRIAL-RELATED"/>
    <property type="match status" value="1"/>
</dbReference>
<evidence type="ECO:0000256" key="2">
    <source>
        <dbReference type="ARBA" id="ARBA00011738"/>
    </source>
</evidence>
<evidence type="ECO:0000256" key="10">
    <source>
        <dbReference type="ARBA" id="ARBA00023186"/>
    </source>
</evidence>
<dbReference type="Pfam" id="PF00684">
    <property type="entry name" value="DnaJ_CXXCXGXG"/>
    <property type="match status" value="1"/>
</dbReference>
<dbReference type="AlphaFoldDB" id="Q0W875"/>
<dbReference type="SMART" id="SM00271">
    <property type="entry name" value="DnaJ"/>
    <property type="match status" value="1"/>
</dbReference>
<feature type="binding site" evidence="11">
    <location>
        <position position="170"/>
    </location>
    <ligand>
        <name>Zn(2+)</name>
        <dbReference type="ChEBI" id="CHEBI:29105"/>
        <label>2</label>
    </ligand>
</feature>
<feature type="binding site" evidence="11">
    <location>
        <position position="207"/>
    </location>
    <ligand>
        <name>Zn(2+)</name>
        <dbReference type="ChEBI" id="CHEBI:29105"/>
        <label>1</label>
    </ligand>
</feature>
<feature type="binding site" evidence="11">
    <location>
        <position position="193"/>
    </location>
    <ligand>
        <name>Zn(2+)</name>
        <dbReference type="ChEBI" id="CHEBI:29105"/>
        <label>2</label>
    </ligand>
</feature>
<dbReference type="SUPFAM" id="SSF49493">
    <property type="entry name" value="HSP40/DnaJ peptide-binding domain"/>
    <property type="match status" value="2"/>
</dbReference>
<keyword evidence="7 11" id="KW-0863">Zinc-finger</keyword>
<feature type="binding site" evidence="11">
    <location>
        <position position="167"/>
    </location>
    <ligand>
        <name>Zn(2+)</name>
        <dbReference type="ChEBI" id="CHEBI:29105"/>
        <label>2</label>
    </ligand>
</feature>
<dbReference type="HAMAP" id="MF_01152">
    <property type="entry name" value="DnaJ"/>
    <property type="match status" value="1"/>
</dbReference>
<evidence type="ECO:0000256" key="12">
    <source>
        <dbReference type="PROSITE-ProRule" id="PRU00546"/>
    </source>
</evidence>
<dbReference type="GO" id="GO:0042026">
    <property type="term" value="P:protein refolding"/>
    <property type="evidence" value="ECO:0007669"/>
    <property type="project" value="TreeGrafter"/>
</dbReference>